<evidence type="ECO:0000313" key="1">
    <source>
        <dbReference type="EMBL" id="KIK37606.1"/>
    </source>
</evidence>
<dbReference type="EMBL" id="KN835440">
    <property type="protein sequence ID" value="KIK37606.1"/>
    <property type="molecule type" value="Genomic_DNA"/>
</dbReference>
<organism evidence="1 2">
    <name type="scientific">Suillus luteus UH-Slu-Lm8-n1</name>
    <dbReference type="NCBI Taxonomy" id="930992"/>
    <lineage>
        <taxon>Eukaryota</taxon>
        <taxon>Fungi</taxon>
        <taxon>Dikarya</taxon>
        <taxon>Basidiomycota</taxon>
        <taxon>Agaricomycotina</taxon>
        <taxon>Agaricomycetes</taxon>
        <taxon>Agaricomycetidae</taxon>
        <taxon>Boletales</taxon>
        <taxon>Suillineae</taxon>
        <taxon>Suillaceae</taxon>
        <taxon>Suillus</taxon>
    </lineage>
</organism>
<dbReference type="InParanoid" id="A0A0D0A7L5"/>
<accession>A0A0D0A7L5</accession>
<keyword evidence="2" id="KW-1185">Reference proteome</keyword>
<gene>
    <name evidence="1" type="ORF">CY34DRAFT_447245</name>
</gene>
<reference evidence="1 2" key="1">
    <citation type="submission" date="2014-04" db="EMBL/GenBank/DDBJ databases">
        <authorList>
            <consortium name="DOE Joint Genome Institute"/>
            <person name="Kuo A."/>
            <person name="Ruytinx J."/>
            <person name="Rineau F."/>
            <person name="Colpaert J."/>
            <person name="Kohler A."/>
            <person name="Nagy L.G."/>
            <person name="Floudas D."/>
            <person name="Copeland A."/>
            <person name="Barry K.W."/>
            <person name="Cichocki N."/>
            <person name="Veneault-Fourrey C."/>
            <person name="LaButti K."/>
            <person name="Lindquist E.A."/>
            <person name="Lipzen A."/>
            <person name="Lundell T."/>
            <person name="Morin E."/>
            <person name="Murat C."/>
            <person name="Sun H."/>
            <person name="Tunlid A."/>
            <person name="Henrissat B."/>
            <person name="Grigoriev I.V."/>
            <person name="Hibbett D.S."/>
            <person name="Martin F."/>
            <person name="Nordberg H.P."/>
            <person name="Cantor M.N."/>
            <person name="Hua S.X."/>
        </authorList>
    </citation>
    <scope>NUCLEOTIDE SEQUENCE [LARGE SCALE GENOMIC DNA]</scope>
    <source>
        <strain evidence="1 2">UH-Slu-Lm8-n1</strain>
    </source>
</reference>
<evidence type="ECO:0000313" key="2">
    <source>
        <dbReference type="Proteomes" id="UP000054485"/>
    </source>
</evidence>
<reference evidence="2" key="2">
    <citation type="submission" date="2015-01" db="EMBL/GenBank/DDBJ databases">
        <title>Evolutionary Origins and Diversification of the Mycorrhizal Mutualists.</title>
        <authorList>
            <consortium name="DOE Joint Genome Institute"/>
            <consortium name="Mycorrhizal Genomics Consortium"/>
            <person name="Kohler A."/>
            <person name="Kuo A."/>
            <person name="Nagy L.G."/>
            <person name="Floudas D."/>
            <person name="Copeland A."/>
            <person name="Barry K.W."/>
            <person name="Cichocki N."/>
            <person name="Veneault-Fourrey C."/>
            <person name="LaButti K."/>
            <person name="Lindquist E.A."/>
            <person name="Lipzen A."/>
            <person name="Lundell T."/>
            <person name="Morin E."/>
            <person name="Murat C."/>
            <person name="Riley R."/>
            <person name="Ohm R."/>
            <person name="Sun H."/>
            <person name="Tunlid A."/>
            <person name="Henrissat B."/>
            <person name="Grigoriev I.V."/>
            <person name="Hibbett D.S."/>
            <person name="Martin F."/>
        </authorList>
    </citation>
    <scope>NUCLEOTIDE SEQUENCE [LARGE SCALE GENOMIC DNA]</scope>
    <source>
        <strain evidence="2">UH-Slu-Lm8-n1</strain>
    </source>
</reference>
<name>A0A0D0A7L5_9AGAM</name>
<dbReference type="HOGENOM" id="CLU_1653294_0_0_1"/>
<dbReference type="Proteomes" id="UP000054485">
    <property type="component" value="Unassembled WGS sequence"/>
</dbReference>
<proteinExistence type="predicted"/>
<dbReference type="AlphaFoldDB" id="A0A0D0A7L5"/>
<dbReference type="OrthoDB" id="10569397at2759"/>
<protein>
    <submittedName>
        <fullName evidence="1">Uncharacterized protein</fullName>
    </submittedName>
</protein>
<sequence>MTSPAVLRHFCEPGVTRYAVPSLVPCGGMASTSYFAPFSETATRPDGVNSTTRTRPLLRISSFMLQLVYVSMIFTRYRCRAYLRDTGALANQTWNKQTHSLSMAPCTDWRLYARRIASPRMTIPQFSHNLNIHSCCLSLQTTQLRQDSLQPAIFSYTIQR</sequence>